<keyword evidence="8" id="KW-0863">Zinc-finger</keyword>
<dbReference type="InterPro" id="IPR014722">
    <property type="entry name" value="Rib_uL2_dom2"/>
</dbReference>
<dbReference type="EMBL" id="CAJOBF010000300">
    <property type="protein sequence ID" value="CAF3793677.1"/>
    <property type="molecule type" value="Genomic_DNA"/>
</dbReference>
<dbReference type="NCBIfam" id="NF001810">
    <property type="entry name" value="PRK00529.1"/>
    <property type="match status" value="1"/>
</dbReference>
<feature type="domain" description="Elongation factor P C-terminal" evidence="13">
    <location>
        <begin position="477"/>
        <end position="528"/>
    </location>
</feature>
<evidence type="ECO:0000313" key="16">
    <source>
        <dbReference type="Proteomes" id="UP000663842"/>
    </source>
</evidence>
<dbReference type="SUPFAM" id="SSF56655">
    <property type="entry name" value="Carbohydrate phosphatase"/>
    <property type="match status" value="1"/>
</dbReference>
<gene>
    <name evidence="15" type="ORF">UXM345_LOCUS4386</name>
</gene>
<evidence type="ECO:0000256" key="5">
    <source>
        <dbReference type="ARBA" id="ARBA00022490"/>
    </source>
</evidence>
<dbReference type="PANTHER" id="PTHR30053">
    <property type="entry name" value="ELONGATION FACTOR P"/>
    <property type="match status" value="1"/>
</dbReference>
<dbReference type="Pfam" id="PF09285">
    <property type="entry name" value="Elong-fact-P_C"/>
    <property type="match status" value="1"/>
</dbReference>
<comment type="cofactor">
    <cofactor evidence="11">
        <name>Mg(2+)</name>
        <dbReference type="ChEBI" id="CHEBI:18420"/>
    </cofactor>
</comment>
<dbReference type="InterPro" id="IPR000962">
    <property type="entry name" value="Znf_DskA_TraR"/>
</dbReference>
<feature type="transmembrane region" description="Helical" evidence="12">
    <location>
        <begin position="264"/>
        <end position="285"/>
    </location>
</feature>
<dbReference type="InterPro" id="IPR001059">
    <property type="entry name" value="Transl_elong_P/YeiP_cen"/>
</dbReference>
<feature type="binding site" evidence="11">
    <location>
        <position position="593"/>
    </location>
    <ligand>
        <name>Mg(2+)</name>
        <dbReference type="ChEBI" id="CHEBI:18420"/>
        <label>1</label>
        <note>catalytic</note>
    </ligand>
</feature>
<dbReference type="HAMAP" id="MF_00141">
    <property type="entry name" value="EF_P"/>
    <property type="match status" value="1"/>
</dbReference>
<dbReference type="SUPFAM" id="SSF50104">
    <property type="entry name" value="Translation proteins SH3-like domain"/>
    <property type="match status" value="1"/>
</dbReference>
<dbReference type="Gene3D" id="3.30.540.10">
    <property type="entry name" value="Fructose-1,6-Bisphosphatase, subunit A, domain 1"/>
    <property type="match status" value="1"/>
</dbReference>
<dbReference type="InterPro" id="IPR011768">
    <property type="entry name" value="Transl_elongation_fac_P"/>
</dbReference>
<dbReference type="SMART" id="SM00841">
    <property type="entry name" value="Elong-fact-P_C"/>
    <property type="match status" value="1"/>
</dbReference>
<evidence type="ECO:0000259" key="13">
    <source>
        <dbReference type="SMART" id="SM00841"/>
    </source>
</evidence>
<dbReference type="GO" id="GO:0005737">
    <property type="term" value="C:cytoplasm"/>
    <property type="evidence" value="ECO:0007669"/>
    <property type="project" value="UniProtKB-SubCell"/>
</dbReference>
<dbReference type="Pfam" id="PF21157">
    <property type="entry name" value="DksA_N"/>
    <property type="match status" value="1"/>
</dbReference>
<evidence type="ECO:0000313" key="15">
    <source>
        <dbReference type="EMBL" id="CAF3793677.1"/>
    </source>
</evidence>
<evidence type="ECO:0000256" key="4">
    <source>
        <dbReference type="ARBA" id="ARBA00009759"/>
    </source>
</evidence>
<keyword evidence="9" id="KW-0862">Zinc</keyword>
<keyword evidence="7" id="KW-0251">Elongation factor</keyword>
<dbReference type="InterPro" id="IPR005665">
    <property type="entry name" value="SecF_bac"/>
</dbReference>
<feature type="transmembrane region" description="Helical" evidence="12">
    <location>
        <begin position="237"/>
        <end position="258"/>
    </location>
</feature>
<sequence length="756" mass="85963">MNKIFLPEGYVPSDTEEYMNPMQLEYFKQKLIKWREELLEESRETLIHLKEEIWNEPDLNNRASVEAETTTELRTRDRYRKLIDKIEAAIERVNKGGYGYCEDTGEEIGLKRLEARPVATLCGISMELRVDHPPDLPKMRAVLGNLEIGEIVLQNFGSDKDISIRAGISSEENLMHNIELIKSALTQNFPYEFEYRKVDFVGPQVGNQMIKSGVMALILSFLSIMIYIWIRFEWQFAIGVLAALVHDAVLSLGFLSVTKLDFNLSTIVAILTIVGYSVNDTVVIYDRIRENLRKYNKKPISVIINMSINETLSRTTITVFTTLLANLALIIYGGEAIKSFSVLNNFMRISANDIKSGNILDYEGELWIVAKNPEHTKPGKGGAYVQVEMKNLRTGNKLNQRFSSSESVEKAFLERKEMQYLYKEENLLVFMDPDSFEQVMIDQDLMKDKLPFLADGMSVEVEFYQDKPLSIVLAQTVILEIQETDPVIKGSTATSSYKPAIMVNGLRVMVPPYLVTDAIRGASKFLHRDYFELENLQSSEKNTKFFVDKAKQRVAENLQKSLSKYYKTIIFDNELNLQNLSFSDSAVLVHVLDGEANFERAIPFFALIVTILTKKHDKISADKIVVNFPILGDIYYAEQGKGAWLERHSANFSSGAVRLRVSVKNKLEDRLVCCNYSELPIAAKISPNIRIFESCAYQLALLISGKADVALFLNNPIFTQGFEMLVRESGGLSYVQNNMFIASNYQLQEKLKQILA</sequence>
<dbReference type="Proteomes" id="UP000663842">
    <property type="component" value="Unassembled WGS sequence"/>
</dbReference>
<dbReference type="PROSITE" id="PS51128">
    <property type="entry name" value="ZF_DKSA_2"/>
    <property type="match status" value="1"/>
</dbReference>
<dbReference type="SMART" id="SM01185">
    <property type="entry name" value="EFP"/>
    <property type="match status" value="1"/>
</dbReference>
<keyword evidence="12" id="KW-1133">Transmembrane helix</keyword>
<dbReference type="InterPro" id="IPR048634">
    <property type="entry name" value="SecD_SecF_C"/>
</dbReference>
<dbReference type="InterPro" id="IPR055344">
    <property type="entry name" value="SecD_SecF_C_bact"/>
</dbReference>
<dbReference type="GO" id="GO:0008270">
    <property type="term" value="F:zinc ion binding"/>
    <property type="evidence" value="ECO:0007669"/>
    <property type="project" value="UniProtKB-KW"/>
</dbReference>
<evidence type="ECO:0000256" key="10">
    <source>
        <dbReference type="ARBA" id="ARBA00022917"/>
    </source>
</evidence>
<dbReference type="InterPro" id="IPR015365">
    <property type="entry name" value="Elong-fact-P_C"/>
</dbReference>
<feature type="transmembrane region" description="Helical" evidence="12">
    <location>
        <begin position="213"/>
        <end position="230"/>
    </location>
</feature>
<comment type="similarity">
    <text evidence="3">Belongs to the elongation factor P family.</text>
</comment>
<dbReference type="UniPathway" id="UPA00345"/>
<dbReference type="GO" id="GO:0043043">
    <property type="term" value="P:peptide biosynthetic process"/>
    <property type="evidence" value="ECO:0007669"/>
    <property type="project" value="InterPro"/>
</dbReference>
<dbReference type="GO" id="GO:0015450">
    <property type="term" value="F:protein-transporting ATPase activity"/>
    <property type="evidence" value="ECO:0007669"/>
    <property type="project" value="InterPro"/>
</dbReference>
<dbReference type="SUPFAM" id="SSF50249">
    <property type="entry name" value="Nucleic acid-binding proteins"/>
    <property type="match status" value="2"/>
</dbReference>
<evidence type="ECO:0000256" key="12">
    <source>
        <dbReference type="SAM" id="Phobius"/>
    </source>
</evidence>
<keyword evidence="5" id="KW-0963">Cytoplasm</keyword>
<name>A0A819B0B0_9BILA</name>
<dbReference type="InterPro" id="IPR020599">
    <property type="entry name" value="Transl_elong_fac_P/YeiP"/>
</dbReference>
<dbReference type="Pfam" id="PF01132">
    <property type="entry name" value="EFP"/>
    <property type="match status" value="1"/>
</dbReference>
<dbReference type="Gene3D" id="2.30.30.30">
    <property type="match status" value="1"/>
</dbReference>
<dbReference type="InterPro" id="IPR022645">
    <property type="entry name" value="SecD/SecF_bac"/>
</dbReference>
<dbReference type="InterPro" id="IPR008991">
    <property type="entry name" value="Translation_prot_SH3-like_sf"/>
</dbReference>
<dbReference type="Pfam" id="PF01258">
    <property type="entry name" value="zf-dskA_traR"/>
    <property type="match status" value="1"/>
</dbReference>
<dbReference type="AlphaFoldDB" id="A0A819B0B0"/>
<dbReference type="CDD" id="cd04470">
    <property type="entry name" value="S1_EF-P_repeat_1"/>
    <property type="match status" value="1"/>
</dbReference>
<reference evidence="15" key="1">
    <citation type="submission" date="2021-02" db="EMBL/GenBank/DDBJ databases">
        <authorList>
            <person name="Nowell W R."/>
        </authorList>
    </citation>
    <scope>NUCLEOTIDE SEQUENCE</scope>
</reference>
<comment type="pathway">
    <text evidence="2">Protein biosynthesis; polypeptide chain elongation.</text>
</comment>
<keyword evidence="6 11" id="KW-0479">Metal-binding</keyword>
<evidence type="ECO:0000256" key="11">
    <source>
        <dbReference type="PIRSR" id="PIRSR600760-2"/>
    </source>
</evidence>
<keyword evidence="10" id="KW-0648">Protein biosynthesis</keyword>
<dbReference type="Pfam" id="PF02355">
    <property type="entry name" value="SecD_SecF_C"/>
    <property type="match status" value="1"/>
</dbReference>
<evidence type="ECO:0000256" key="3">
    <source>
        <dbReference type="ARBA" id="ARBA00009479"/>
    </source>
</evidence>
<dbReference type="NCBIfam" id="TIGR02420">
    <property type="entry name" value="dksA"/>
    <property type="match status" value="1"/>
</dbReference>
<dbReference type="SUPFAM" id="SSF82866">
    <property type="entry name" value="Multidrug efflux transporter AcrB transmembrane domain"/>
    <property type="match status" value="1"/>
</dbReference>
<evidence type="ECO:0000256" key="6">
    <source>
        <dbReference type="ARBA" id="ARBA00022723"/>
    </source>
</evidence>
<dbReference type="SUPFAM" id="SSF57716">
    <property type="entry name" value="Glucocorticoid receptor-like (DNA-binding domain)"/>
    <property type="match status" value="1"/>
</dbReference>
<keyword evidence="12" id="KW-0812">Transmembrane</keyword>
<dbReference type="InterPro" id="IPR012784">
    <property type="entry name" value="DksA_RNA_pol-bd"/>
</dbReference>
<evidence type="ECO:0000256" key="9">
    <source>
        <dbReference type="ARBA" id="ARBA00022833"/>
    </source>
</evidence>
<dbReference type="InterPro" id="IPR013185">
    <property type="entry name" value="Transl_elong_KOW-like"/>
</dbReference>
<comment type="similarity">
    <text evidence="4">Belongs to the inositol monophosphatase superfamily.</text>
</comment>
<proteinExistence type="inferred from homology"/>
<dbReference type="Gene3D" id="2.40.50.140">
    <property type="entry name" value="Nucleic acid-binding proteins"/>
    <property type="match status" value="2"/>
</dbReference>
<dbReference type="FunFam" id="2.40.50.140:FF:000009">
    <property type="entry name" value="Elongation factor P"/>
    <property type="match status" value="1"/>
</dbReference>
<dbReference type="FunFam" id="2.30.30.30:FF:000003">
    <property type="entry name" value="Elongation factor P"/>
    <property type="match status" value="1"/>
</dbReference>
<dbReference type="PANTHER" id="PTHR30053:SF14">
    <property type="entry name" value="TRANSLATION ELONGATION FACTOR KOW-LIKE DOMAIN-CONTAINING PROTEIN"/>
    <property type="match status" value="1"/>
</dbReference>
<accession>A0A819B0B0</accession>
<dbReference type="PRINTS" id="PR01755">
    <property type="entry name" value="SECFTRNLCASE"/>
</dbReference>
<dbReference type="Gene3D" id="1.20.120.910">
    <property type="entry name" value="DksA, coiled-coil domain"/>
    <property type="match status" value="1"/>
</dbReference>
<dbReference type="InterPro" id="IPR012340">
    <property type="entry name" value="NA-bd_OB-fold"/>
</dbReference>
<keyword evidence="12" id="KW-0472">Membrane</keyword>
<evidence type="ECO:0000256" key="8">
    <source>
        <dbReference type="ARBA" id="ARBA00022771"/>
    </source>
</evidence>
<protein>
    <submittedName>
        <fullName evidence="15">Uncharacterized protein</fullName>
    </submittedName>
</protein>
<dbReference type="InterPro" id="IPR000760">
    <property type="entry name" value="Inositol_monophosphatase-like"/>
</dbReference>
<dbReference type="GO" id="GO:0003746">
    <property type="term" value="F:translation elongation factor activity"/>
    <property type="evidence" value="ECO:0007669"/>
    <property type="project" value="UniProtKB-KW"/>
</dbReference>
<dbReference type="InterPro" id="IPR048489">
    <property type="entry name" value="DksA_N"/>
</dbReference>
<feature type="transmembrane region" description="Helical" evidence="12">
    <location>
        <begin position="315"/>
        <end position="334"/>
    </location>
</feature>
<evidence type="ECO:0000259" key="14">
    <source>
        <dbReference type="SMART" id="SM01185"/>
    </source>
</evidence>
<keyword evidence="11" id="KW-0460">Magnesium</keyword>
<evidence type="ECO:0000256" key="1">
    <source>
        <dbReference type="ARBA" id="ARBA00004496"/>
    </source>
</evidence>
<feature type="binding site" evidence="11">
    <location>
        <position position="592"/>
    </location>
    <ligand>
        <name>Mg(2+)</name>
        <dbReference type="ChEBI" id="CHEBI:18420"/>
        <label>1</label>
        <note>catalytic</note>
    </ligand>
</feature>
<dbReference type="Pfam" id="PF08207">
    <property type="entry name" value="EFP_N"/>
    <property type="match status" value="1"/>
</dbReference>
<organism evidence="15 16">
    <name type="scientific">Rotaria magnacalcarata</name>
    <dbReference type="NCBI Taxonomy" id="392030"/>
    <lineage>
        <taxon>Eukaryota</taxon>
        <taxon>Metazoa</taxon>
        <taxon>Spiralia</taxon>
        <taxon>Gnathifera</taxon>
        <taxon>Rotifera</taxon>
        <taxon>Eurotatoria</taxon>
        <taxon>Bdelloidea</taxon>
        <taxon>Philodinida</taxon>
        <taxon>Philodinidae</taxon>
        <taxon>Rotaria</taxon>
    </lineage>
</organism>
<comment type="subcellular location">
    <subcellularLocation>
        <location evidence="1">Cytoplasm</location>
    </subcellularLocation>
</comment>
<dbReference type="InterPro" id="IPR037187">
    <property type="entry name" value="DnaK_N"/>
</dbReference>
<dbReference type="Pfam" id="PF00459">
    <property type="entry name" value="Inositol_P"/>
    <property type="match status" value="1"/>
</dbReference>
<dbReference type="NCBIfam" id="TIGR00038">
    <property type="entry name" value="efp"/>
    <property type="match status" value="1"/>
</dbReference>
<feature type="domain" description="Translation elongation factor P/YeiP central" evidence="14">
    <location>
        <begin position="415"/>
        <end position="469"/>
    </location>
</feature>
<evidence type="ECO:0000256" key="2">
    <source>
        <dbReference type="ARBA" id="ARBA00004815"/>
    </source>
</evidence>
<comment type="caution">
    <text evidence="15">The sequence shown here is derived from an EMBL/GenBank/DDBJ whole genome shotgun (WGS) entry which is preliminary data.</text>
</comment>
<dbReference type="NCBIfam" id="TIGR00916">
    <property type="entry name" value="2A0604s01"/>
    <property type="match status" value="1"/>
</dbReference>
<dbReference type="Gene3D" id="1.20.1640.10">
    <property type="entry name" value="Multidrug efflux transporter AcrB transmembrane domain"/>
    <property type="match status" value="1"/>
</dbReference>
<dbReference type="NCBIfam" id="TIGR00966">
    <property type="entry name" value="transloc_SecF"/>
    <property type="match status" value="1"/>
</dbReference>
<dbReference type="SUPFAM" id="SSF109635">
    <property type="entry name" value="DnaK suppressor protein DksA, alpha-hairpin domain"/>
    <property type="match status" value="1"/>
</dbReference>
<dbReference type="GO" id="GO:0006886">
    <property type="term" value="P:intracellular protein transport"/>
    <property type="evidence" value="ECO:0007669"/>
    <property type="project" value="InterPro"/>
</dbReference>
<evidence type="ECO:0000256" key="7">
    <source>
        <dbReference type="ARBA" id="ARBA00022768"/>
    </source>
</evidence>